<comment type="caution">
    <text evidence="3">The sequence shown here is derived from an EMBL/GenBank/DDBJ whole genome shotgun (WGS) entry which is preliminary data.</text>
</comment>
<dbReference type="EMBL" id="JACSQO010000004">
    <property type="protein sequence ID" value="MBD7944500.1"/>
    <property type="molecule type" value="Genomic_DNA"/>
</dbReference>
<name>A0ABR8R9S3_9BACI</name>
<feature type="domain" description="DUF4097" evidence="2">
    <location>
        <begin position="45"/>
        <end position="178"/>
    </location>
</feature>
<evidence type="ECO:0000256" key="1">
    <source>
        <dbReference type="SAM" id="Phobius"/>
    </source>
</evidence>
<reference evidence="3 4" key="1">
    <citation type="submission" date="2020-08" db="EMBL/GenBank/DDBJ databases">
        <title>A Genomic Blueprint of the Chicken Gut Microbiome.</title>
        <authorList>
            <person name="Gilroy R."/>
            <person name="Ravi A."/>
            <person name="Getino M."/>
            <person name="Pursley I."/>
            <person name="Horton D.L."/>
            <person name="Alikhan N.-F."/>
            <person name="Baker D."/>
            <person name="Gharbi K."/>
            <person name="Hall N."/>
            <person name="Watson M."/>
            <person name="Adriaenssens E.M."/>
            <person name="Foster-Nyarko E."/>
            <person name="Jarju S."/>
            <person name="Secka A."/>
            <person name="Antonio M."/>
            <person name="Oren A."/>
            <person name="Chaudhuri R."/>
            <person name="La Ragione R.M."/>
            <person name="Hildebrand F."/>
            <person name="Pallen M.J."/>
        </authorList>
    </citation>
    <scope>NUCLEOTIDE SEQUENCE [LARGE SCALE GENOMIC DNA]</scope>
    <source>
        <strain evidence="3 4">Sa2BUA9</strain>
    </source>
</reference>
<dbReference type="Gene3D" id="2.160.20.120">
    <property type="match status" value="1"/>
</dbReference>
<organism evidence="3 4">
    <name type="scientific">Psychrobacillus faecigallinarum</name>
    <dbReference type="NCBI Taxonomy" id="2762235"/>
    <lineage>
        <taxon>Bacteria</taxon>
        <taxon>Bacillati</taxon>
        <taxon>Bacillota</taxon>
        <taxon>Bacilli</taxon>
        <taxon>Bacillales</taxon>
        <taxon>Bacillaceae</taxon>
        <taxon>Psychrobacillus</taxon>
    </lineage>
</organism>
<dbReference type="Proteomes" id="UP000640786">
    <property type="component" value="Unassembled WGS sequence"/>
</dbReference>
<evidence type="ECO:0000259" key="2">
    <source>
        <dbReference type="Pfam" id="PF13349"/>
    </source>
</evidence>
<sequence>MNLKKIIILCVSILLVGAIINIGFDIKGLFQADAAKVSTIAETYENVEVVSDNASITVLPTTDSNTKVEYTGNTKQKKKYKFSAKVKGDTLYVELLEKRWNTFQFGINSGSTKLTIYLPEKVYDDINLSTSNGSIKANNIQGDQLIFESNNGSVLLEDIVGKNVHAETDNGKVALKNIAGIIVADSDNGAISLETKNLDQHINLSTDNGAIEVKTENEPTNATIQAKNDLGGIDLFGSSDSSITYGKGEYLIKLDTDLGRISVRK</sequence>
<dbReference type="Pfam" id="PF13349">
    <property type="entry name" value="DUF4097"/>
    <property type="match status" value="1"/>
</dbReference>
<evidence type="ECO:0000313" key="4">
    <source>
        <dbReference type="Proteomes" id="UP000640786"/>
    </source>
</evidence>
<accession>A0ABR8R9S3</accession>
<keyword evidence="1" id="KW-0812">Transmembrane</keyword>
<keyword evidence="1" id="KW-1133">Transmembrane helix</keyword>
<evidence type="ECO:0000313" key="3">
    <source>
        <dbReference type="EMBL" id="MBD7944500.1"/>
    </source>
</evidence>
<keyword evidence="4" id="KW-1185">Reference proteome</keyword>
<proteinExistence type="predicted"/>
<dbReference type="InterPro" id="IPR025164">
    <property type="entry name" value="Toastrack_DUF4097"/>
</dbReference>
<feature type="transmembrane region" description="Helical" evidence="1">
    <location>
        <begin position="6"/>
        <end position="24"/>
    </location>
</feature>
<dbReference type="RefSeq" id="WP_154310782.1">
    <property type="nucleotide sequence ID" value="NZ_JACSQO010000004.1"/>
</dbReference>
<gene>
    <name evidence="3" type="ORF">H9650_10265</name>
</gene>
<protein>
    <submittedName>
        <fullName evidence="3">DUF4097 family beta strand repeat protein</fullName>
    </submittedName>
</protein>
<keyword evidence="1" id="KW-0472">Membrane</keyword>